<feature type="transmembrane region" description="Helical" evidence="2">
    <location>
        <begin position="244"/>
        <end position="261"/>
    </location>
</feature>
<feature type="transmembrane region" description="Helical" evidence="2">
    <location>
        <begin position="344"/>
        <end position="362"/>
    </location>
</feature>
<keyword evidence="3" id="KW-0732">Signal</keyword>
<evidence type="ECO:0000259" key="4">
    <source>
        <dbReference type="Pfam" id="PF16401"/>
    </source>
</evidence>
<dbReference type="PANTHER" id="PTHR31061:SF24">
    <property type="entry name" value="LD22376P"/>
    <property type="match status" value="1"/>
</dbReference>
<reference evidence="5" key="1">
    <citation type="submission" date="2021-01" db="EMBL/GenBank/DDBJ databases">
        <authorList>
            <person name="Corre E."/>
            <person name="Pelletier E."/>
            <person name="Niang G."/>
            <person name="Scheremetjew M."/>
            <person name="Finn R."/>
            <person name="Kale V."/>
            <person name="Holt S."/>
            <person name="Cochrane G."/>
            <person name="Meng A."/>
            <person name="Brown T."/>
            <person name="Cohen L."/>
        </authorList>
    </citation>
    <scope>NUCLEOTIDE SEQUENCE</scope>
    <source>
        <strain evidence="5">NIES-2562</strain>
    </source>
</reference>
<feature type="domain" description="DUF5009" evidence="4">
    <location>
        <begin position="242"/>
        <end position="372"/>
    </location>
</feature>
<evidence type="ECO:0000256" key="3">
    <source>
        <dbReference type="SAM" id="SignalP"/>
    </source>
</evidence>
<feature type="transmembrane region" description="Helical" evidence="2">
    <location>
        <begin position="494"/>
        <end position="516"/>
    </location>
</feature>
<feature type="transmembrane region" description="Helical" evidence="2">
    <location>
        <begin position="564"/>
        <end position="584"/>
    </location>
</feature>
<feature type="transmembrane region" description="Helical" evidence="2">
    <location>
        <begin position="281"/>
        <end position="300"/>
    </location>
</feature>
<dbReference type="PANTHER" id="PTHR31061">
    <property type="entry name" value="LD22376P"/>
    <property type="match status" value="1"/>
</dbReference>
<feature type="chain" id="PRO_5031459825" description="DUF5009 domain-containing protein" evidence="3">
    <location>
        <begin position="32"/>
        <end position="626"/>
    </location>
</feature>
<dbReference type="InterPro" id="IPR032176">
    <property type="entry name" value="DUF5009"/>
</dbReference>
<evidence type="ECO:0000256" key="1">
    <source>
        <dbReference type="SAM" id="MobiDB-lite"/>
    </source>
</evidence>
<keyword evidence="2" id="KW-0812">Transmembrane</keyword>
<feature type="compositionally biased region" description="Basic and acidic residues" evidence="1">
    <location>
        <begin position="218"/>
        <end position="234"/>
    </location>
</feature>
<dbReference type="Pfam" id="PF16401">
    <property type="entry name" value="DUF5009"/>
    <property type="match status" value="1"/>
</dbReference>
<sequence length="626" mass="69528">MHVASMWSRRECTQLVLLLALLVACSSQAGAAATPDFDWPQVYYAQGVFHLDSSIEDSVVVFNLSEVCARCIPQPLLILSPSLAGEEEEEEERAAVPYPASYGRTVYLRAYKSASPPLLFDIKYGGIVLGWTYLRDQRVPVNLTTFLPGAHGVYNYTITPEGRIEEEEVTQPLSAPTPIWVALAVLVAAKLGWDGSMKAARWKKKKKKEREGQLQLNDDSRQDYSAKRGQEKGKVKSGARLRSLDALRGLALILMVFVNYGGGEYATFGHARWSGLHIADLLFPFFMWIMGVAMAISLDAKRKKVGEKRGKLFVQVLRRSVILIGLGLFLNNGHDLAHWRIPGVLQRFGVSFFVVALLCLFGPRVKRWERDAVRDLAPFVLDWAVIAGVEVVWLGFSFGLAVPQCGRGYFGAGGWYNSEGAQYVNCTGGAAGYIDKLVLSPNHFYPFSTASKFFGSGAFDPEGLLGTLNSIVLTFFGLQAGRTLKAYTAHRSRLIRWAIWGVSLTLLGFGLSGFSLGSDGPIPINKHLWTLSFVMVTGGLAFLLLCVLYLLIDVWKVWEDGSPFVYVGMNSIVIYCGSEVLQPYMPFSFYLYSPTYTTSLLMNMTGTAVWCILAYYMFKIDFFIKI</sequence>
<gene>
    <name evidence="5" type="ORF">PBIL07802_LOCUS27239</name>
</gene>
<dbReference type="EMBL" id="HBIB01041635">
    <property type="protein sequence ID" value="CAE0264905.1"/>
    <property type="molecule type" value="Transcribed_RNA"/>
</dbReference>
<accession>A0A7S3GFP6</accession>
<feature type="transmembrane region" description="Helical" evidence="2">
    <location>
        <begin position="528"/>
        <end position="552"/>
    </location>
</feature>
<feature type="transmembrane region" description="Helical" evidence="2">
    <location>
        <begin position="596"/>
        <end position="618"/>
    </location>
</feature>
<dbReference type="AlphaFoldDB" id="A0A7S3GFP6"/>
<organism evidence="5">
    <name type="scientific">Palpitomonas bilix</name>
    <dbReference type="NCBI Taxonomy" id="652834"/>
    <lineage>
        <taxon>Eukaryota</taxon>
        <taxon>Eukaryota incertae sedis</taxon>
    </lineage>
</organism>
<keyword evidence="2" id="KW-0472">Membrane</keyword>
<name>A0A7S3GFP6_9EUKA</name>
<protein>
    <recommendedName>
        <fullName evidence="4">DUF5009 domain-containing protein</fullName>
    </recommendedName>
</protein>
<feature type="region of interest" description="Disordered" evidence="1">
    <location>
        <begin position="204"/>
        <end position="234"/>
    </location>
</feature>
<proteinExistence type="predicted"/>
<evidence type="ECO:0000313" key="5">
    <source>
        <dbReference type="EMBL" id="CAE0264905.1"/>
    </source>
</evidence>
<feature type="signal peptide" evidence="3">
    <location>
        <begin position="1"/>
        <end position="31"/>
    </location>
</feature>
<feature type="transmembrane region" description="Helical" evidence="2">
    <location>
        <begin position="383"/>
        <end position="402"/>
    </location>
</feature>
<evidence type="ECO:0000256" key="2">
    <source>
        <dbReference type="SAM" id="Phobius"/>
    </source>
</evidence>
<keyword evidence="2" id="KW-1133">Transmembrane helix</keyword>